<dbReference type="Pfam" id="PF02447">
    <property type="entry name" value="GntP_permease"/>
    <property type="match status" value="1"/>
</dbReference>
<feature type="transmembrane region" description="Helical" evidence="1">
    <location>
        <begin position="6"/>
        <end position="24"/>
    </location>
</feature>
<organism evidence="2 4">
    <name type="scientific">Treponema phagedenis</name>
    <dbReference type="NCBI Taxonomy" id="162"/>
    <lineage>
        <taxon>Bacteria</taxon>
        <taxon>Pseudomonadati</taxon>
        <taxon>Spirochaetota</taxon>
        <taxon>Spirochaetia</taxon>
        <taxon>Spirochaetales</taxon>
        <taxon>Treponemataceae</taxon>
        <taxon>Treponema</taxon>
    </lineage>
</organism>
<feature type="transmembrane region" description="Helical" evidence="1">
    <location>
        <begin position="138"/>
        <end position="155"/>
    </location>
</feature>
<reference evidence="3 5" key="3">
    <citation type="submission" date="2019-08" db="EMBL/GenBank/DDBJ databases">
        <authorList>
            <person name="Kuhnert P."/>
        </authorList>
    </citation>
    <scope>NUCLEOTIDE SEQUENCE [LARGE SCALE GENOMIC DNA]</scope>
    <source>
        <strain evidence="3 5">B36.5</strain>
    </source>
</reference>
<keyword evidence="4" id="KW-1185">Reference proteome</keyword>
<dbReference type="PANTHER" id="PTHR30354">
    <property type="entry name" value="GNT FAMILY GLUCONATE TRANSPORTER"/>
    <property type="match status" value="1"/>
</dbReference>
<dbReference type="RefSeq" id="WP_024752565.1">
    <property type="nucleotide sequence ID" value="NZ_CDNC01000012.1"/>
</dbReference>
<evidence type="ECO:0000313" key="2">
    <source>
        <dbReference type="EMBL" id="CEM61552.1"/>
    </source>
</evidence>
<feature type="transmembrane region" description="Helical" evidence="1">
    <location>
        <begin position="377"/>
        <end position="399"/>
    </location>
</feature>
<evidence type="ECO:0000256" key="1">
    <source>
        <dbReference type="SAM" id="Phobius"/>
    </source>
</evidence>
<feature type="transmembrane region" description="Helical" evidence="1">
    <location>
        <begin position="58"/>
        <end position="79"/>
    </location>
</feature>
<accession>A0A0B7GVI1</accession>
<dbReference type="Proteomes" id="UP000323594">
    <property type="component" value="Chromosome"/>
</dbReference>
<keyword evidence="1" id="KW-0812">Transmembrane</keyword>
<feature type="transmembrane region" description="Helical" evidence="1">
    <location>
        <begin position="29"/>
        <end position="46"/>
    </location>
</feature>
<dbReference type="InterPro" id="IPR003474">
    <property type="entry name" value="Glcn_transporter"/>
</dbReference>
<dbReference type="EMBL" id="CDNC01000012">
    <property type="protein sequence ID" value="CEM61552.1"/>
    <property type="molecule type" value="Genomic_DNA"/>
</dbReference>
<feature type="transmembrane region" description="Helical" evidence="1">
    <location>
        <begin position="426"/>
        <end position="447"/>
    </location>
</feature>
<evidence type="ECO:0000313" key="3">
    <source>
        <dbReference type="EMBL" id="QEJ98273.1"/>
    </source>
</evidence>
<reference evidence="2" key="1">
    <citation type="submission" date="2015-01" db="EMBL/GenBank/DDBJ databases">
        <authorList>
            <person name="Xiang T."/>
            <person name="Song Y."/>
            <person name="Huang L."/>
            <person name="Wang B."/>
            <person name="Wu P."/>
        </authorList>
    </citation>
    <scope>NUCLEOTIDE SEQUENCE [LARGE SCALE GENOMIC DNA]</scope>
    <source>
        <strain evidence="2">V1</strain>
    </source>
</reference>
<name>A0A0B7GVI1_TREPH</name>
<feature type="transmembrane region" description="Helical" evidence="1">
    <location>
        <begin position="335"/>
        <end position="356"/>
    </location>
</feature>
<feature type="transmembrane region" description="Helical" evidence="1">
    <location>
        <begin position="175"/>
        <end position="197"/>
    </location>
</feature>
<feature type="transmembrane region" description="Helical" evidence="1">
    <location>
        <begin position="306"/>
        <end position="323"/>
    </location>
</feature>
<dbReference type="EMBL" id="CP042817">
    <property type="protein sequence ID" value="QEJ98273.1"/>
    <property type="molecule type" value="Genomic_DNA"/>
</dbReference>
<evidence type="ECO:0000313" key="4">
    <source>
        <dbReference type="Proteomes" id="UP000042527"/>
    </source>
</evidence>
<dbReference type="Proteomes" id="UP000042527">
    <property type="component" value="Unassembled WGS sequence"/>
</dbReference>
<keyword evidence="1" id="KW-1133">Transmembrane helix</keyword>
<gene>
    <name evidence="3" type="ORF">FUT82_09860</name>
    <name evidence="2" type="ORF">TPHV1_20089</name>
</gene>
<dbReference type="OrthoDB" id="9787129at2"/>
<proteinExistence type="predicted"/>
<evidence type="ECO:0000313" key="5">
    <source>
        <dbReference type="Proteomes" id="UP000323594"/>
    </source>
</evidence>
<dbReference type="GeneID" id="57753151"/>
<dbReference type="PANTHER" id="PTHR30354:SF11">
    <property type="entry name" value="PERMEASE"/>
    <property type="match status" value="1"/>
</dbReference>
<feature type="transmembrane region" description="Helical" evidence="1">
    <location>
        <begin position="261"/>
        <end position="286"/>
    </location>
</feature>
<keyword evidence="1" id="KW-0472">Membrane</keyword>
<feature type="transmembrane region" description="Helical" evidence="1">
    <location>
        <begin position="229"/>
        <end position="249"/>
    </location>
</feature>
<sequence>MSSVFMFSLIAGSVLVMIIAISVFKQHPFLVLLLVAIATGLLSGMPAEEVIATIKTGFGNILAGIGIVIIAGTIIGTILEKTGAALSMATAILKLVGEKRSVATMGITGYITGIPVFCDSGFVILSPIAKALSKQTHVSLAVMATVLSGGLYATHCLVPPTPGPIAMAGTLHADLGLTILIGLCVSVPATLAALVYAKKIASKITLHADSSESVQVDDLIAKYGKLPGVFHSFIPIILPIILITLKSIADFPSYPFGSGVVKAIVSFFGNPVTALILGVFIALTLIPTAEKGSALAWINDGITNSANILAITAAGGSFGAILAKMPIAEALSGSLLFSGLGVFLPFLLAAILKTALGSSTVSMITTSALLAPMMESLGFVSPLGKVLVLMAIGAGSMTVSHANDSYFWVVSQFSGMDTKTAYKCQTGVTGVMGITSVLVVFLLSLFIH</sequence>
<dbReference type="AlphaFoldDB" id="A0A0B7GVI1"/>
<dbReference type="GO" id="GO:0005886">
    <property type="term" value="C:plasma membrane"/>
    <property type="evidence" value="ECO:0007669"/>
    <property type="project" value="TreeGrafter"/>
</dbReference>
<protein>
    <submittedName>
        <fullName evidence="3">GntP family permease</fullName>
    </submittedName>
    <submittedName>
        <fullName evidence="2">Transporter, gluconate:H+ symporter family</fullName>
    </submittedName>
</protein>
<dbReference type="GO" id="GO:0015128">
    <property type="term" value="F:gluconate transmembrane transporter activity"/>
    <property type="evidence" value="ECO:0007669"/>
    <property type="project" value="InterPro"/>
</dbReference>
<reference evidence="4" key="2">
    <citation type="submission" date="2015-01" db="EMBL/GenBank/DDBJ databases">
        <authorList>
            <person name="Manzoor Shahid"/>
            <person name="Zubair Saima"/>
        </authorList>
    </citation>
    <scope>NUCLEOTIDE SEQUENCE [LARGE SCALE GENOMIC DNA]</scope>
    <source>
        <strain evidence="4">V1</strain>
    </source>
</reference>